<gene>
    <name evidence="1" type="ORF">L914_06638</name>
</gene>
<proteinExistence type="predicted"/>
<dbReference type="VEuPathDB" id="FungiDB:PPTG_02933"/>
<dbReference type="EMBL" id="KI692227">
    <property type="protein sequence ID" value="ETM48889.1"/>
    <property type="molecule type" value="Genomic_DNA"/>
</dbReference>
<protein>
    <submittedName>
        <fullName evidence="1">Uncharacterized protein</fullName>
    </submittedName>
</protein>
<name>W2NMH5_PHYNI</name>
<evidence type="ECO:0000313" key="1">
    <source>
        <dbReference type="EMBL" id="ETM48889.1"/>
    </source>
</evidence>
<sequence length="204" mass="21835">MYLSLCTVQCKGDDLLNVSTSEFERAGHKWKYDGGLRRSHYDGGLCCARQTAGRGSPRGVRGADGGEMEDRNAIQALPDHSVPGHAKSLSVDGAVYFMTTGRLTNNYSVAFAAITTLLATRLVLAIVETFPEALEMTWSDCGTGRILEVETEVACSAVEVGCPVNAHFCKPNDTHGDATNPASVLDDELSSRWYANMTLGGVVA</sequence>
<organism evidence="1">
    <name type="scientific">Phytophthora nicotianae</name>
    <name type="common">Potato buckeye rot agent</name>
    <name type="synonym">Phytophthora parasitica</name>
    <dbReference type="NCBI Taxonomy" id="4792"/>
    <lineage>
        <taxon>Eukaryota</taxon>
        <taxon>Sar</taxon>
        <taxon>Stramenopiles</taxon>
        <taxon>Oomycota</taxon>
        <taxon>Peronosporomycetes</taxon>
        <taxon>Peronosporales</taxon>
        <taxon>Peronosporaceae</taxon>
        <taxon>Phytophthora</taxon>
    </lineage>
</organism>
<accession>W2NMH5</accession>
<reference evidence="1" key="1">
    <citation type="submission" date="2013-11" db="EMBL/GenBank/DDBJ databases">
        <title>The Genome Sequence of Phytophthora parasitica IAC_01/95.</title>
        <authorList>
            <consortium name="The Broad Institute Genomics Platform"/>
            <person name="Russ C."/>
            <person name="Tyler B."/>
            <person name="Panabieres F."/>
            <person name="Shan W."/>
            <person name="Tripathy S."/>
            <person name="Grunwald N."/>
            <person name="Machado M."/>
            <person name="Johnson C.S."/>
            <person name="Arredondo F."/>
            <person name="Hong C."/>
            <person name="Coffey M."/>
            <person name="Young S.K."/>
            <person name="Zeng Q."/>
            <person name="Gargeya S."/>
            <person name="Fitzgerald M."/>
            <person name="Abouelleil A."/>
            <person name="Alvarado L."/>
            <person name="Chapman S.B."/>
            <person name="Gainer-Dewar J."/>
            <person name="Goldberg J."/>
            <person name="Griggs A."/>
            <person name="Gujja S."/>
            <person name="Hansen M."/>
            <person name="Howarth C."/>
            <person name="Imamovic A."/>
            <person name="Ireland A."/>
            <person name="Larimer J."/>
            <person name="McCowan C."/>
            <person name="Murphy C."/>
            <person name="Pearson M."/>
            <person name="Poon T.W."/>
            <person name="Priest M."/>
            <person name="Roberts A."/>
            <person name="Saif S."/>
            <person name="Shea T."/>
            <person name="Sykes S."/>
            <person name="Wortman J."/>
            <person name="Nusbaum C."/>
            <person name="Birren B."/>
        </authorList>
    </citation>
    <scope>NUCLEOTIDE SEQUENCE [LARGE SCALE GENOMIC DNA]</scope>
    <source>
        <strain evidence="1">IAC_01/95</strain>
    </source>
</reference>
<dbReference type="Proteomes" id="UP000054532">
    <property type="component" value="Unassembled WGS sequence"/>
</dbReference>
<dbReference type="AlphaFoldDB" id="W2NMH5"/>